<feature type="region of interest" description="Disordered" evidence="1">
    <location>
        <begin position="52"/>
        <end position="86"/>
    </location>
</feature>
<keyword evidence="3" id="KW-1185">Reference proteome</keyword>
<evidence type="ECO:0000313" key="2">
    <source>
        <dbReference type="EMBL" id="GGR87189.1"/>
    </source>
</evidence>
<dbReference type="Proteomes" id="UP000644548">
    <property type="component" value="Unassembled WGS sequence"/>
</dbReference>
<name>A0ABQ2S170_9DEIO</name>
<proteinExistence type="predicted"/>
<evidence type="ECO:0000313" key="3">
    <source>
        <dbReference type="Proteomes" id="UP000644548"/>
    </source>
</evidence>
<evidence type="ECO:0000256" key="1">
    <source>
        <dbReference type="SAM" id="MobiDB-lite"/>
    </source>
</evidence>
<gene>
    <name evidence="2" type="ORF">GCM10008960_12960</name>
</gene>
<accession>A0ABQ2S170</accession>
<dbReference type="RefSeq" id="WP_189072243.1">
    <property type="nucleotide sequence ID" value="NZ_BMQN01000001.1"/>
</dbReference>
<comment type="caution">
    <text evidence="2">The sequence shown here is derived from an EMBL/GenBank/DDBJ whole genome shotgun (WGS) entry which is preliminary data.</text>
</comment>
<dbReference type="EMBL" id="BMQN01000001">
    <property type="protein sequence ID" value="GGR87189.1"/>
    <property type="molecule type" value="Genomic_DNA"/>
</dbReference>
<reference evidence="3" key="1">
    <citation type="journal article" date="2019" name="Int. J. Syst. Evol. Microbiol.">
        <title>The Global Catalogue of Microorganisms (GCM) 10K type strain sequencing project: providing services to taxonomists for standard genome sequencing and annotation.</title>
        <authorList>
            <consortium name="The Broad Institute Genomics Platform"/>
            <consortium name="The Broad Institute Genome Sequencing Center for Infectious Disease"/>
            <person name="Wu L."/>
            <person name="Ma J."/>
        </authorList>
    </citation>
    <scope>NUCLEOTIDE SEQUENCE [LARGE SCALE GENOMIC DNA]</scope>
    <source>
        <strain evidence="3">JCM 31405</strain>
    </source>
</reference>
<sequence>MTSPKKDPTPKDPAVEAEFLRKTVLGILSVLETKGLLSSQEVDGILRAARAAATPKPPQRLGGPAATAHWVRPGQPHEPMDRTTPVAIPNLKRTAEEPAAPPMPVLDIDLK</sequence>
<organism evidence="2 3">
    <name type="scientific">Deinococcus sedimenti</name>
    <dbReference type="NCBI Taxonomy" id="1867090"/>
    <lineage>
        <taxon>Bacteria</taxon>
        <taxon>Thermotogati</taxon>
        <taxon>Deinococcota</taxon>
        <taxon>Deinococci</taxon>
        <taxon>Deinococcales</taxon>
        <taxon>Deinococcaceae</taxon>
        <taxon>Deinococcus</taxon>
    </lineage>
</organism>
<protein>
    <submittedName>
        <fullName evidence="2">Uncharacterized protein</fullName>
    </submittedName>
</protein>